<keyword evidence="3" id="KW-0012">Acyltransferase</keyword>
<gene>
    <name evidence="4" type="ORF">LITE_LOCUS32386</name>
</gene>
<comment type="similarity">
    <text evidence="1">Belongs to the plant acyltransferase family.</text>
</comment>
<dbReference type="AlphaFoldDB" id="A0AAV0NAM7"/>
<keyword evidence="2" id="KW-0808">Transferase</keyword>
<evidence type="ECO:0000313" key="5">
    <source>
        <dbReference type="Proteomes" id="UP001154282"/>
    </source>
</evidence>
<reference evidence="4" key="1">
    <citation type="submission" date="2022-08" db="EMBL/GenBank/DDBJ databases">
        <authorList>
            <person name="Gutierrez-Valencia J."/>
        </authorList>
    </citation>
    <scope>NUCLEOTIDE SEQUENCE</scope>
</reference>
<dbReference type="Pfam" id="PF02458">
    <property type="entry name" value="Transferase"/>
    <property type="match status" value="1"/>
</dbReference>
<evidence type="ECO:0000313" key="4">
    <source>
        <dbReference type="EMBL" id="CAI0455563.1"/>
    </source>
</evidence>
<evidence type="ECO:0000256" key="1">
    <source>
        <dbReference type="ARBA" id="ARBA00009861"/>
    </source>
</evidence>
<keyword evidence="5" id="KW-1185">Reference proteome</keyword>
<accession>A0AAV0NAM7</accession>
<name>A0AAV0NAM7_9ROSI</name>
<evidence type="ECO:0000256" key="2">
    <source>
        <dbReference type="ARBA" id="ARBA00022679"/>
    </source>
</evidence>
<protein>
    <submittedName>
        <fullName evidence="4">Uncharacterized protein</fullName>
    </submittedName>
</protein>
<proteinExistence type="inferred from homology"/>
<organism evidence="4 5">
    <name type="scientific">Linum tenue</name>
    <dbReference type="NCBI Taxonomy" id="586396"/>
    <lineage>
        <taxon>Eukaryota</taxon>
        <taxon>Viridiplantae</taxon>
        <taxon>Streptophyta</taxon>
        <taxon>Embryophyta</taxon>
        <taxon>Tracheophyta</taxon>
        <taxon>Spermatophyta</taxon>
        <taxon>Magnoliopsida</taxon>
        <taxon>eudicotyledons</taxon>
        <taxon>Gunneridae</taxon>
        <taxon>Pentapetalae</taxon>
        <taxon>rosids</taxon>
        <taxon>fabids</taxon>
        <taxon>Malpighiales</taxon>
        <taxon>Linaceae</taxon>
        <taxon>Linum</taxon>
    </lineage>
</organism>
<comment type="caution">
    <text evidence="4">The sequence shown here is derived from an EMBL/GenBank/DDBJ whole genome shotgun (WGS) entry which is preliminary data.</text>
</comment>
<dbReference type="EMBL" id="CAMGYJ010000008">
    <property type="protein sequence ID" value="CAI0455563.1"/>
    <property type="molecule type" value="Genomic_DNA"/>
</dbReference>
<evidence type="ECO:0000256" key="3">
    <source>
        <dbReference type="ARBA" id="ARBA00023315"/>
    </source>
</evidence>
<dbReference type="GO" id="GO:0016746">
    <property type="term" value="F:acyltransferase activity"/>
    <property type="evidence" value="ECO:0007669"/>
    <property type="project" value="UniProtKB-KW"/>
</dbReference>
<dbReference type="Proteomes" id="UP001154282">
    <property type="component" value="Unassembled WGS sequence"/>
</dbReference>
<dbReference type="InterPro" id="IPR023213">
    <property type="entry name" value="CAT-like_dom_sf"/>
</dbReference>
<dbReference type="PANTHER" id="PTHR31623">
    <property type="entry name" value="F21J9.9"/>
    <property type="match status" value="1"/>
</dbReference>
<dbReference type="PANTHER" id="PTHR31623:SF91">
    <property type="entry name" value="SALUTARIDINOL 7-O-ACETYLTRANSFERASE"/>
    <property type="match status" value="1"/>
</dbReference>
<dbReference type="Gene3D" id="3.30.559.10">
    <property type="entry name" value="Chloramphenicol acetyltransferase-like domain"/>
    <property type="match status" value="2"/>
</dbReference>
<sequence>MEVSVISTESIRPWSSSAGRDNEFKPFKLCLLDQLMFSTHAPVVLFYPMKEAHHPDEKMVARWLKESLSKTLNPFYPVAGRVKDNLVIHDFEKGVPFTEARVKGHNLSDVLTSPRGGGGPKLEFLNNLLPFEPFCQGQENVASGSHTQVSVQLNTFDCGGIAIGINLYHKLMDGATTSAFLHTWGANCSNDPQLKKQPELHKASLVFPPRYSIPIESQTFSDRMLFEDVGGQRRQQGASRRFVFDEKAIATLRTKARLSVLHPTRLEALSAFIWESALRATAAAGDAQQLMFLMQGVNMRQLMSPRLSKHSLGNLVATAMASCVDSSNRSMEELVSLIRDGNLRVDENYLNAISGDQGFLAMMQGQKFLQEITGGFSRKTLACSSWVGFGFNNFDFGWGKPIWSGLFGDPSGEHPFMNNTIIFKEVAARGHGNSKAIEAWIRLDEDVMVLLEQDPHFLEYASPNPPLILD</sequence>